<dbReference type="Pfam" id="PF07755">
    <property type="entry name" value="DUF1611"/>
    <property type="match status" value="1"/>
</dbReference>
<protein>
    <submittedName>
        <fullName evidence="3">EBNA-1 nuclear protein</fullName>
    </submittedName>
</protein>
<dbReference type="SUPFAM" id="SSF52540">
    <property type="entry name" value="P-loop containing nucleoside triphosphate hydrolases"/>
    <property type="match status" value="1"/>
</dbReference>
<dbReference type="InterPro" id="IPR035402">
    <property type="entry name" value="DgcN-like_N"/>
</dbReference>
<reference evidence="3 4" key="1">
    <citation type="submission" date="2017-10" db="EMBL/GenBank/DDBJ databases">
        <title>Frigbacter circumglobatus gen. nov. sp. nov., isolated from sediment cultured in situ.</title>
        <authorList>
            <person name="Zhao Z."/>
        </authorList>
    </citation>
    <scope>NUCLEOTIDE SEQUENCE [LARGE SCALE GENOMIC DNA]</scope>
    <source>
        <strain evidence="3 4">ZYL</strain>
    </source>
</reference>
<dbReference type="AlphaFoldDB" id="A0A2G4YTY8"/>
<dbReference type="InterPro" id="IPR027417">
    <property type="entry name" value="P-loop_NTPase"/>
</dbReference>
<evidence type="ECO:0000259" key="1">
    <source>
        <dbReference type="Pfam" id="PF07755"/>
    </source>
</evidence>
<feature type="domain" description="D-glutamate N-acetyltransferase-like N-terminal" evidence="2">
    <location>
        <begin position="48"/>
        <end position="125"/>
    </location>
</feature>
<dbReference type="OrthoDB" id="9778498at2"/>
<dbReference type="Gene3D" id="3.40.50.720">
    <property type="entry name" value="NAD(P)-binding Rossmann-like Domain"/>
    <property type="match status" value="1"/>
</dbReference>
<dbReference type="Proteomes" id="UP000229730">
    <property type="component" value="Unassembled WGS sequence"/>
</dbReference>
<sequence length="339" mass="36323">MEFSAPYFLFLGDARDPLSVKTSRGIADWRPDKCIGEISMPDCPLTLGLPQITFAEAAAKGAKTFVLGLANRGGFIAPEWVPYLMEALAHGMDIASGLHGKVADIPEVKQLADKLGRRIFDVRHPTGTLDVGSGRKRAGKRILAVGTDCSVGKMYTTLAIESELKVRGEKTDFRATGQTGILINGQGISVDAVVADFISGAVEMLSPANDPDHWDVIEGQGSLFHPSYAGVSLGLLHGSQADVLILCHQVGRTHVRKLEELPLPDFKSCIETNLAAARLTNPDVIWGGISVNSSALGEEEALEYCREMSALHNVPCVDPVRHGTAALVDYILEHKGTTA</sequence>
<dbReference type="NCBIfam" id="NF041892">
    <property type="entry name" value="DgcN"/>
    <property type="match status" value="1"/>
</dbReference>
<dbReference type="InParanoid" id="A0A2G4YTY8"/>
<dbReference type="PANTHER" id="PTHR40690">
    <property type="entry name" value="GLL3100 PROTEIN"/>
    <property type="match status" value="1"/>
</dbReference>
<name>A0A2G4YTY8_9PROT</name>
<proteinExistence type="predicted"/>
<organism evidence="3 4">
    <name type="scientific">Paremcibacter congregatus</name>
    <dbReference type="NCBI Taxonomy" id="2043170"/>
    <lineage>
        <taxon>Bacteria</taxon>
        <taxon>Pseudomonadati</taxon>
        <taxon>Pseudomonadota</taxon>
        <taxon>Alphaproteobacteria</taxon>
        <taxon>Emcibacterales</taxon>
        <taxon>Emcibacteraceae</taxon>
        <taxon>Paremcibacter</taxon>
    </lineage>
</organism>
<evidence type="ECO:0000259" key="2">
    <source>
        <dbReference type="Pfam" id="PF17396"/>
    </source>
</evidence>
<comment type="caution">
    <text evidence="3">The sequence shown here is derived from an EMBL/GenBank/DDBJ whole genome shotgun (WGS) entry which is preliminary data.</text>
</comment>
<dbReference type="RefSeq" id="WP_099471380.1">
    <property type="nucleotide sequence ID" value="NZ_CP041025.1"/>
</dbReference>
<dbReference type="Pfam" id="PF17396">
    <property type="entry name" value="DUF1611_N"/>
    <property type="match status" value="1"/>
</dbReference>
<keyword evidence="4" id="KW-1185">Reference proteome</keyword>
<dbReference type="PIRSF" id="PIRSF026760">
    <property type="entry name" value="UCP026760"/>
    <property type="match status" value="1"/>
</dbReference>
<dbReference type="EMBL" id="PDEM01000009">
    <property type="protein sequence ID" value="PHZ85795.1"/>
    <property type="molecule type" value="Genomic_DNA"/>
</dbReference>
<dbReference type="Gene3D" id="3.40.50.300">
    <property type="entry name" value="P-loop containing nucleotide triphosphate hydrolases"/>
    <property type="match status" value="1"/>
</dbReference>
<accession>A0A2G4YTY8</accession>
<dbReference type="InterPro" id="IPR011669">
    <property type="entry name" value="DgcN-like"/>
</dbReference>
<evidence type="ECO:0000313" key="3">
    <source>
        <dbReference type="EMBL" id="PHZ85795.1"/>
    </source>
</evidence>
<gene>
    <name evidence="3" type="ORF">CRD36_03700</name>
</gene>
<feature type="domain" description="D-glutamate N-acetyltransferase-like C-terminal" evidence="1">
    <location>
        <begin position="131"/>
        <end position="328"/>
    </location>
</feature>
<dbReference type="PANTHER" id="PTHR40690:SF1">
    <property type="entry name" value="DUF1611 DOMAIN-CONTAINING PROTEIN"/>
    <property type="match status" value="1"/>
</dbReference>
<evidence type="ECO:0000313" key="4">
    <source>
        <dbReference type="Proteomes" id="UP000229730"/>
    </source>
</evidence>
<dbReference type="InterPro" id="IPR035086">
    <property type="entry name" value="DgcN-like_C"/>
</dbReference>